<dbReference type="GO" id="GO:0042802">
    <property type="term" value="F:identical protein binding"/>
    <property type="evidence" value="ECO:0007669"/>
    <property type="project" value="UniProtKB-ARBA"/>
</dbReference>
<keyword evidence="9" id="KW-0067">ATP-binding</keyword>
<feature type="transmembrane region" description="Helical" evidence="15">
    <location>
        <begin position="32"/>
        <end position="51"/>
    </location>
</feature>
<keyword evidence="11 15" id="KW-0472">Membrane</keyword>
<evidence type="ECO:0000259" key="18">
    <source>
        <dbReference type="Pfam" id="PF13807"/>
    </source>
</evidence>
<evidence type="ECO:0000256" key="6">
    <source>
        <dbReference type="ARBA" id="ARBA00022692"/>
    </source>
</evidence>
<name>A0A855ENW4_9ENTR</name>
<dbReference type="GO" id="GO:0005524">
    <property type="term" value="F:ATP binding"/>
    <property type="evidence" value="ECO:0007669"/>
    <property type="project" value="UniProtKB-KW"/>
</dbReference>
<dbReference type="InterPro" id="IPR003856">
    <property type="entry name" value="LPS_length_determ_N"/>
</dbReference>
<evidence type="ECO:0000313" key="19">
    <source>
        <dbReference type="EMBL" id="PHH05117.1"/>
    </source>
</evidence>
<dbReference type="GO" id="GO:0004713">
    <property type="term" value="F:protein tyrosine kinase activity"/>
    <property type="evidence" value="ECO:0007669"/>
    <property type="project" value="UniProtKB-KW"/>
</dbReference>
<evidence type="ECO:0000256" key="3">
    <source>
        <dbReference type="ARBA" id="ARBA00022475"/>
    </source>
</evidence>
<dbReference type="CDD" id="cd05387">
    <property type="entry name" value="BY-kinase"/>
    <property type="match status" value="1"/>
</dbReference>
<evidence type="ECO:0000256" key="12">
    <source>
        <dbReference type="ARBA" id="ARBA00023137"/>
    </source>
</evidence>
<feature type="coiled-coil region" evidence="14">
    <location>
        <begin position="269"/>
        <end position="303"/>
    </location>
</feature>
<evidence type="ECO:0000256" key="4">
    <source>
        <dbReference type="ARBA" id="ARBA00022519"/>
    </source>
</evidence>
<comment type="caution">
    <text evidence="19">The sequence shown here is derived from an EMBL/GenBank/DDBJ whole genome shotgun (WGS) entry which is preliminary data.</text>
</comment>
<dbReference type="GO" id="GO:0005886">
    <property type="term" value="C:plasma membrane"/>
    <property type="evidence" value="ECO:0007669"/>
    <property type="project" value="UniProtKB-SubCell"/>
</dbReference>
<dbReference type="EMBL" id="PDLK01000002">
    <property type="protein sequence ID" value="PHH05117.1"/>
    <property type="molecule type" value="Genomic_DNA"/>
</dbReference>
<proteinExistence type="inferred from homology"/>
<evidence type="ECO:0000313" key="20">
    <source>
        <dbReference type="Proteomes" id="UP000222768"/>
    </source>
</evidence>
<comment type="catalytic activity">
    <reaction evidence="13">
        <text>L-tyrosyl-[protein] + ATP = O-phospho-L-tyrosyl-[protein] + ADP + H(+)</text>
        <dbReference type="Rhea" id="RHEA:10596"/>
        <dbReference type="Rhea" id="RHEA-COMP:10136"/>
        <dbReference type="Rhea" id="RHEA-COMP:20101"/>
        <dbReference type="ChEBI" id="CHEBI:15378"/>
        <dbReference type="ChEBI" id="CHEBI:30616"/>
        <dbReference type="ChEBI" id="CHEBI:46858"/>
        <dbReference type="ChEBI" id="CHEBI:61978"/>
        <dbReference type="ChEBI" id="CHEBI:456216"/>
    </reaction>
</comment>
<dbReference type="InterPro" id="IPR025669">
    <property type="entry name" value="AAA_dom"/>
</dbReference>
<accession>A0A855ENW4</accession>
<dbReference type="NCBIfam" id="TIGR01007">
    <property type="entry name" value="eps_fam"/>
    <property type="match status" value="1"/>
</dbReference>
<dbReference type="Proteomes" id="UP000222768">
    <property type="component" value="Unassembled WGS sequence"/>
</dbReference>
<evidence type="ECO:0000256" key="8">
    <source>
        <dbReference type="ARBA" id="ARBA00022777"/>
    </source>
</evidence>
<keyword evidence="12 19" id="KW-0829">Tyrosine-protein kinase</keyword>
<evidence type="ECO:0000256" key="1">
    <source>
        <dbReference type="ARBA" id="ARBA00004429"/>
    </source>
</evidence>
<dbReference type="Pfam" id="PF13807">
    <property type="entry name" value="GNVR"/>
    <property type="match status" value="1"/>
</dbReference>
<keyword evidence="4" id="KW-0997">Cell inner membrane</keyword>
<dbReference type="AlphaFoldDB" id="A0A855ENW4"/>
<keyword evidence="3" id="KW-1003">Cell membrane</keyword>
<keyword evidence="8 19" id="KW-0418">Kinase</keyword>
<evidence type="ECO:0000259" key="17">
    <source>
        <dbReference type="Pfam" id="PF13614"/>
    </source>
</evidence>
<dbReference type="Gene3D" id="3.40.50.300">
    <property type="entry name" value="P-loop containing nucleotide triphosphate hydrolases"/>
    <property type="match status" value="1"/>
</dbReference>
<evidence type="ECO:0000256" key="14">
    <source>
        <dbReference type="SAM" id="Coils"/>
    </source>
</evidence>
<protein>
    <submittedName>
        <fullName evidence="19">Protein-tyrosine kinase</fullName>
    </submittedName>
</protein>
<evidence type="ECO:0000259" key="16">
    <source>
        <dbReference type="Pfam" id="PF02706"/>
    </source>
</evidence>
<feature type="domain" description="Polysaccharide chain length determinant N-terminal" evidence="16">
    <location>
        <begin position="17"/>
        <end position="105"/>
    </location>
</feature>
<dbReference type="SUPFAM" id="SSF52540">
    <property type="entry name" value="P-loop containing nucleoside triphosphate hydrolases"/>
    <property type="match status" value="1"/>
</dbReference>
<dbReference type="Pfam" id="PF02706">
    <property type="entry name" value="Wzz"/>
    <property type="match status" value="1"/>
</dbReference>
<feature type="domain" description="Tyrosine-protein kinase G-rich" evidence="18">
    <location>
        <begin position="368"/>
        <end position="448"/>
    </location>
</feature>
<evidence type="ECO:0000256" key="11">
    <source>
        <dbReference type="ARBA" id="ARBA00023136"/>
    </source>
</evidence>
<dbReference type="RefSeq" id="WP_032612530.1">
    <property type="nucleotide sequence ID" value="NZ_CP083630.1"/>
</dbReference>
<sequence>MSSKTVNAQGYVADNHELDLTRLLGELIDHRVCIFSCTLLFALCGLVYALFASPVYIADAMVQIEEKQQNSLLKSLDQLSPAYSPDSSAELQLLRSRMILGGTVRALRLYDQITPIRFPLIGEGWARLTGQQPAILRLDTLTLPPAQGKAMSLTITALNNGKYLLEGAGNSIEGTVGKLVQHAGMTIKVRELSAPAGTRFRVKQATQLEAINALSQQLNVTEQSKESGILTLSLTGADPVLIARTLNHITQSYLQQNIARQAAQDSQSLAFLQRQMPLVRSELEQAEERLNTYRKQRDSVDLSLEAKAVREQIVNVDNQLNELTFREAEVSQLYKKDHPTYRALREKRQTLEKERKRLNDRVSAMPTTQQEVLRLSLDVDTGRAVYLQLLTRQQELNISQSSAIGNVRIIDPAVTQPAPIKPRKSMIILLLTLTGFFISTGLVLARAALNRGITSPEQLESEGINVYATLPHSEWLSNKTSLGGKSFLRYYIRHKTTRVPFLPVVRPMDIFVEAVRGLRTSLHFAMMDAENNILMFSGPSQDCGKTLVSTSLAALVAQIDQRVLFIDADMRKGYVHKIFALSNEKGLSNVLSGKVAFDDAVQTYTSGNFDVVTCGQYPPNPSELLMHGRFREFMAWASERYDMVIVDTPPILAVTDAAVVGSVAASTLLVARNNITTVKEIQVSYGRLQQMGVKIKGAILNDVVKSSVSYYSTAYDAYGYASAQNENKEKKTC</sequence>
<keyword evidence="6 15" id="KW-0812">Transmembrane</keyword>
<organism evidence="19 20">
    <name type="scientific">Leclercia adecarboxylata</name>
    <dbReference type="NCBI Taxonomy" id="83655"/>
    <lineage>
        <taxon>Bacteria</taxon>
        <taxon>Pseudomonadati</taxon>
        <taxon>Pseudomonadota</taxon>
        <taxon>Gammaproteobacteria</taxon>
        <taxon>Enterobacterales</taxon>
        <taxon>Enterobacteriaceae</taxon>
        <taxon>Leclercia</taxon>
    </lineage>
</organism>
<keyword evidence="10 15" id="KW-1133">Transmembrane helix</keyword>
<evidence type="ECO:0000256" key="15">
    <source>
        <dbReference type="SAM" id="Phobius"/>
    </source>
</evidence>
<dbReference type="Pfam" id="PF13614">
    <property type="entry name" value="AAA_31"/>
    <property type="match status" value="1"/>
</dbReference>
<evidence type="ECO:0000256" key="10">
    <source>
        <dbReference type="ARBA" id="ARBA00022989"/>
    </source>
</evidence>
<evidence type="ECO:0000256" key="5">
    <source>
        <dbReference type="ARBA" id="ARBA00022679"/>
    </source>
</evidence>
<comment type="subcellular location">
    <subcellularLocation>
        <location evidence="1">Cell inner membrane</location>
        <topology evidence="1">Multi-pass membrane protein</topology>
    </subcellularLocation>
</comment>
<evidence type="ECO:0000256" key="9">
    <source>
        <dbReference type="ARBA" id="ARBA00022840"/>
    </source>
</evidence>
<keyword evidence="14" id="KW-0175">Coiled coil</keyword>
<dbReference type="PANTHER" id="PTHR32309:SF32">
    <property type="entry name" value="TYROSINE-PROTEIN KINASE ETK-RELATED"/>
    <property type="match status" value="1"/>
</dbReference>
<evidence type="ECO:0000256" key="2">
    <source>
        <dbReference type="ARBA" id="ARBA00008883"/>
    </source>
</evidence>
<dbReference type="Pfam" id="PF23607">
    <property type="entry name" value="WZC_N"/>
    <property type="match status" value="1"/>
</dbReference>
<dbReference type="InterPro" id="IPR027417">
    <property type="entry name" value="P-loop_NTPase"/>
</dbReference>
<dbReference type="InterPro" id="IPR050445">
    <property type="entry name" value="Bact_polysacc_biosynth/exp"/>
</dbReference>
<evidence type="ECO:0000256" key="7">
    <source>
        <dbReference type="ARBA" id="ARBA00022741"/>
    </source>
</evidence>
<comment type="similarity">
    <text evidence="2">Belongs to the etk/wzc family.</text>
</comment>
<dbReference type="InterPro" id="IPR032807">
    <property type="entry name" value="GNVR"/>
</dbReference>
<evidence type="ECO:0000256" key="13">
    <source>
        <dbReference type="ARBA" id="ARBA00053015"/>
    </source>
</evidence>
<feature type="domain" description="AAA" evidence="17">
    <location>
        <begin position="544"/>
        <end position="657"/>
    </location>
</feature>
<gene>
    <name evidence="19" type="ORF">CRX53_14700</name>
</gene>
<keyword evidence="7" id="KW-0547">Nucleotide-binding</keyword>
<dbReference type="PANTHER" id="PTHR32309">
    <property type="entry name" value="TYROSINE-PROTEIN KINASE"/>
    <property type="match status" value="1"/>
</dbReference>
<dbReference type="FunFam" id="3.40.50.300:FF:000527">
    <property type="entry name" value="Tyrosine-protein kinase etk"/>
    <property type="match status" value="1"/>
</dbReference>
<keyword evidence="5" id="KW-0808">Transferase</keyword>
<dbReference type="InterPro" id="IPR005702">
    <property type="entry name" value="Wzc-like_C"/>
</dbReference>
<reference evidence="20" key="1">
    <citation type="submission" date="2017-09" db="EMBL/GenBank/DDBJ databases">
        <title>FDA dAtabase for Regulatory Grade micrObial Sequences (FDA-ARGOS): Supporting development and validation of Infectious Disease Dx tests.</title>
        <authorList>
            <person name="Minogue T."/>
            <person name="Wolcott M."/>
            <person name="Wasieloski L."/>
            <person name="Aguilar W."/>
            <person name="Moore D."/>
            <person name="Tallon L."/>
            <person name="Sadzewicz L."/>
            <person name="Ott S."/>
            <person name="Zhao X."/>
            <person name="Nagaraj S."/>
            <person name="Vavikolanu K."/>
            <person name="Aluvathingal J."/>
            <person name="Nadendla S."/>
            <person name="Sichtig H."/>
        </authorList>
    </citation>
    <scope>NUCLEOTIDE SEQUENCE [LARGE SCALE GENOMIC DNA]</scope>
    <source>
        <strain evidence="20">FDAARGOS_404</strain>
    </source>
</reference>